<dbReference type="Proteomes" id="UP000070093">
    <property type="component" value="Unassembled WGS sequence"/>
</dbReference>
<name>A0A137SYZ5_9BACT</name>
<dbReference type="STRING" id="28125.HMPREF3202_00875"/>
<sequence>MVQLLALLLISFSQTGLGYFLHRKLQYVIVQALVFFCFI</sequence>
<dbReference type="EMBL" id="LTAG01000034">
    <property type="protein sequence ID" value="KXO17678.1"/>
    <property type="molecule type" value="Genomic_DNA"/>
</dbReference>
<proteinExistence type="predicted"/>
<evidence type="ECO:0000313" key="1">
    <source>
        <dbReference type="EMBL" id="KXO17678.1"/>
    </source>
</evidence>
<reference evidence="1 2" key="1">
    <citation type="submission" date="2016-02" db="EMBL/GenBank/DDBJ databases">
        <authorList>
            <person name="Wen L."/>
            <person name="He K."/>
            <person name="Yang H."/>
        </authorList>
    </citation>
    <scope>NUCLEOTIDE SEQUENCE [LARGE SCALE GENOMIC DNA]</scope>
    <source>
        <strain evidence="1 2">GED7880</strain>
    </source>
</reference>
<organism evidence="1 2">
    <name type="scientific">Prevotella bivia</name>
    <dbReference type="NCBI Taxonomy" id="28125"/>
    <lineage>
        <taxon>Bacteria</taxon>
        <taxon>Pseudomonadati</taxon>
        <taxon>Bacteroidota</taxon>
        <taxon>Bacteroidia</taxon>
        <taxon>Bacteroidales</taxon>
        <taxon>Prevotellaceae</taxon>
        <taxon>Prevotella</taxon>
    </lineage>
</organism>
<gene>
    <name evidence="1" type="ORF">HMPREF3202_00875</name>
</gene>
<dbReference type="PATRIC" id="fig|28125.4.peg.860"/>
<protein>
    <submittedName>
        <fullName evidence="1">Uncharacterized protein</fullName>
    </submittedName>
</protein>
<evidence type="ECO:0000313" key="2">
    <source>
        <dbReference type="Proteomes" id="UP000070093"/>
    </source>
</evidence>
<accession>A0A137SYZ5</accession>
<dbReference type="AlphaFoldDB" id="A0A137SYZ5"/>
<comment type="caution">
    <text evidence="1">The sequence shown here is derived from an EMBL/GenBank/DDBJ whole genome shotgun (WGS) entry which is preliminary data.</text>
</comment>